<keyword evidence="3" id="KW-1185">Reference proteome</keyword>
<keyword evidence="1" id="KW-0175">Coiled coil</keyword>
<dbReference type="Proteomes" id="UP000829476">
    <property type="component" value="Chromosome"/>
</dbReference>
<name>A0ABY3YJU4_9FLAO</name>
<dbReference type="RefSeq" id="WP_242936281.1">
    <property type="nucleotide sequence ID" value="NZ_CP094326.1"/>
</dbReference>
<proteinExistence type="predicted"/>
<sequence length="135" mass="15138">MSKILTVFSAIAAHEGITVSALEKRIGASKGVLSRALKNDTDIQTKWLINLVENYPEYSPEWILTGKGTMLRAAATDGLHPISEEGAEYELREKIKVLEERIMILQETNTALKESNTTLKEIKVLLELRIKELES</sequence>
<feature type="coiled-coil region" evidence="1">
    <location>
        <begin position="88"/>
        <end position="115"/>
    </location>
</feature>
<dbReference type="InterPro" id="IPR010982">
    <property type="entry name" value="Lambda_DNA-bd_dom_sf"/>
</dbReference>
<evidence type="ECO:0008006" key="4">
    <source>
        <dbReference type="Google" id="ProtNLM"/>
    </source>
</evidence>
<protein>
    <recommendedName>
        <fullName evidence="4">XRE family transcriptional regulator</fullName>
    </recommendedName>
</protein>
<evidence type="ECO:0000313" key="2">
    <source>
        <dbReference type="EMBL" id="UNY97870.1"/>
    </source>
</evidence>
<gene>
    <name evidence="2" type="ORF">MQE36_12335</name>
</gene>
<evidence type="ECO:0000256" key="1">
    <source>
        <dbReference type="SAM" id="Coils"/>
    </source>
</evidence>
<accession>A0ABY3YJU4</accession>
<evidence type="ECO:0000313" key="3">
    <source>
        <dbReference type="Proteomes" id="UP000829476"/>
    </source>
</evidence>
<reference evidence="2 3" key="1">
    <citation type="journal article" date="2018" name="Int. J. Syst. Evol. Microbiol.">
        <title>Zhouia spongiae sp. nov., isolated from a marine sponge.</title>
        <authorList>
            <person name="Zhuang L."/>
            <person name="Lin B."/>
            <person name="Qin F."/>
            <person name="Luo L."/>
        </authorList>
    </citation>
    <scope>NUCLEOTIDE SEQUENCE [LARGE SCALE GENOMIC DNA]</scope>
    <source>
        <strain evidence="2 3">HN-Y44</strain>
    </source>
</reference>
<dbReference type="EMBL" id="CP094326">
    <property type="protein sequence ID" value="UNY97870.1"/>
    <property type="molecule type" value="Genomic_DNA"/>
</dbReference>
<dbReference type="Gene3D" id="1.10.260.40">
    <property type="entry name" value="lambda repressor-like DNA-binding domains"/>
    <property type="match status" value="1"/>
</dbReference>
<organism evidence="2 3">
    <name type="scientific">Zhouia spongiae</name>
    <dbReference type="NCBI Taxonomy" id="2202721"/>
    <lineage>
        <taxon>Bacteria</taxon>
        <taxon>Pseudomonadati</taxon>
        <taxon>Bacteroidota</taxon>
        <taxon>Flavobacteriia</taxon>
        <taxon>Flavobacteriales</taxon>
        <taxon>Flavobacteriaceae</taxon>
        <taxon>Zhouia</taxon>
    </lineage>
</organism>